<dbReference type="Pfam" id="PF11695">
    <property type="entry name" value="DUF3291"/>
    <property type="match status" value="1"/>
</dbReference>
<dbReference type="Proteomes" id="UP000619260">
    <property type="component" value="Unassembled WGS sequence"/>
</dbReference>
<organism evidence="2 3">
    <name type="scientific">Virgisporangium aliadipatigenens</name>
    <dbReference type="NCBI Taxonomy" id="741659"/>
    <lineage>
        <taxon>Bacteria</taxon>
        <taxon>Bacillati</taxon>
        <taxon>Actinomycetota</taxon>
        <taxon>Actinomycetes</taxon>
        <taxon>Micromonosporales</taxon>
        <taxon>Micromonosporaceae</taxon>
        <taxon>Virgisporangium</taxon>
    </lineage>
</organism>
<dbReference type="Gene3D" id="3.30.70.100">
    <property type="match status" value="1"/>
</dbReference>
<sequence length="153" mass="17077">MRGMHLAQLNIATPVAPPGSPELEGFMSRLEEINALADRSPGFVWRLVGDDGDDATGLRPYGPDVMVNLSVWESLESLREFTYRTGHLELMRSRRQWFKAADGPYLAMWWVPAGHIPSVVEAGERLEHLRVHGPTPEAFTFRAPFPRPGTLAA</sequence>
<dbReference type="InterPro" id="IPR021708">
    <property type="entry name" value="DUF3291"/>
</dbReference>
<proteinExistence type="predicted"/>
<evidence type="ECO:0000259" key="1">
    <source>
        <dbReference type="Pfam" id="PF11695"/>
    </source>
</evidence>
<feature type="domain" description="DUF3291" evidence="1">
    <location>
        <begin position="6"/>
        <end position="143"/>
    </location>
</feature>
<comment type="caution">
    <text evidence="2">The sequence shown here is derived from an EMBL/GenBank/DDBJ whole genome shotgun (WGS) entry which is preliminary data.</text>
</comment>
<accession>A0A8J4DPG2</accession>
<evidence type="ECO:0000313" key="2">
    <source>
        <dbReference type="EMBL" id="GIJ45895.1"/>
    </source>
</evidence>
<dbReference type="InterPro" id="IPR011008">
    <property type="entry name" value="Dimeric_a/b-barrel"/>
</dbReference>
<evidence type="ECO:0000313" key="3">
    <source>
        <dbReference type="Proteomes" id="UP000619260"/>
    </source>
</evidence>
<dbReference type="EMBL" id="BOPF01000008">
    <property type="protein sequence ID" value="GIJ45895.1"/>
    <property type="molecule type" value="Genomic_DNA"/>
</dbReference>
<keyword evidence="3" id="KW-1185">Reference proteome</keyword>
<reference evidence="2" key="1">
    <citation type="submission" date="2021-01" db="EMBL/GenBank/DDBJ databases">
        <title>Whole genome shotgun sequence of Virgisporangium aliadipatigenens NBRC 105644.</title>
        <authorList>
            <person name="Komaki H."/>
            <person name="Tamura T."/>
        </authorList>
    </citation>
    <scope>NUCLEOTIDE SEQUENCE</scope>
    <source>
        <strain evidence="2">NBRC 105644</strain>
    </source>
</reference>
<name>A0A8J4DPG2_9ACTN</name>
<protein>
    <recommendedName>
        <fullName evidence="1">DUF3291 domain-containing protein</fullName>
    </recommendedName>
</protein>
<gene>
    <name evidence="2" type="ORF">Val02_27810</name>
</gene>
<dbReference type="SUPFAM" id="SSF54909">
    <property type="entry name" value="Dimeric alpha+beta barrel"/>
    <property type="match status" value="1"/>
</dbReference>
<dbReference type="AlphaFoldDB" id="A0A8J4DPG2"/>